<dbReference type="EMBL" id="MAYW01000390">
    <property type="protein sequence ID" value="ODS29743.1"/>
    <property type="molecule type" value="Genomic_DNA"/>
</dbReference>
<name>A0A1E3X218_9BACT</name>
<evidence type="ECO:0000313" key="2">
    <source>
        <dbReference type="EMBL" id="ODS29743.1"/>
    </source>
</evidence>
<dbReference type="Pfam" id="PF13560">
    <property type="entry name" value="HTH_31"/>
    <property type="match status" value="1"/>
</dbReference>
<organism evidence="2 3">
    <name type="scientific">Candidatus Scalindua rubra</name>
    <dbReference type="NCBI Taxonomy" id="1872076"/>
    <lineage>
        <taxon>Bacteria</taxon>
        <taxon>Pseudomonadati</taxon>
        <taxon>Planctomycetota</taxon>
        <taxon>Candidatus Brocadiia</taxon>
        <taxon>Candidatus Brocadiales</taxon>
        <taxon>Candidatus Scalinduaceae</taxon>
        <taxon>Candidatus Scalindua</taxon>
    </lineage>
</organism>
<dbReference type="InterPro" id="IPR010982">
    <property type="entry name" value="Lambda_DNA-bd_dom_sf"/>
</dbReference>
<evidence type="ECO:0000313" key="3">
    <source>
        <dbReference type="Proteomes" id="UP000094056"/>
    </source>
</evidence>
<dbReference type="GO" id="GO:0003677">
    <property type="term" value="F:DNA binding"/>
    <property type="evidence" value="ECO:0007669"/>
    <property type="project" value="InterPro"/>
</dbReference>
<dbReference type="Proteomes" id="UP000094056">
    <property type="component" value="Unassembled WGS sequence"/>
</dbReference>
<dbReference type="Gene3D" id="1.10.260.40">
    <property type="entry name" value="lambda repressor-like DNA-binding domains"/>
    <property type="match status" value="1"/>
</dbReference>
<feature type="domain" description="HTH cro/C1-type" evidence="1">
    <location>
        <begin position="8"/>
        <end position="66"/>
    </location>
</feature>
<comment type="caution">
    <text evidence="2">The sequence shown here is derived from an EMBL/GenBank/DDBJ whole genome shotgun (WGS) entry which is preliminary data.</text>
</comment>
<evidence type="ECO:0000259" key="1">
    <source>
        <dbReference type="PROSITE" id="PS50943"/>
    </source>
</evidence>
<accession>A0A1E3X218</accession>
<dbReference type="SUPFAM" id="SSF47413">
    <property type="entry name" value="lambda repressor-like DNA-binding domains"/>
    <property type="match status" value="1"/>
</dbReference>
<dbReference type="PROSITE" id="PS50943">
    <property type="entry name" value="HTH_CROC1"/>
    <property type="match status" value="1"/>
</dbReference>
<gene>
    <name evidence="2" type="ORF">SCARUB_05157</name>
</gene>
<feature type="non-terminal residue" evidence="2">
    <location>
        <position position="98"/>
    </location>
</feature>
<protein>
    <submittedName>
        <fullName evidence="2">Helix-turn-helix domain protein</fullName>
    </submittedName>
</protein>
<dbReference type="AlphaFoldDB" id="A0A1E3X218"/>
<proteinExistence type="predicted"/>
<sequence>MEQFGQYIRSLREKQRMTLRLFCQKAELDPSNWSKIERGVHAAPKSKEVLQTVAEVLEIKSGSDEWNTLYDLAALSCIPHEIEPQGFDINKLPVFFRT</sequence>
<dbReference type="InterPro" id="IPR001387">
    <property type="entry name" value="Cro/C1-type_HTH"/>
</dbReference>
<reference evidence="2 3" key="1">
    <citation type="submission" date="2016-07" db="EMBL/GenBank/DDBJ databases">
        <title>Draft genome of Scalindua rubra, obtained from a brine-seawater interface in the Red Sea, sheds light on salt adaptation in anammox bacteria.</title>
        <authorList>
            <person name="Speth D.R."/>
            <person name="Lagkouvardos I."/>
            <person name="Wang Y."/>
            <person name="Qian P.-Y."/>
            <person name="Dutilh B.E."/>
            <person name="Jetten M.S."/>
        </authorList>
    </citation>
    <scope>NUCLEOTIDE SEQUENCE [LARGE SCALE GENOMIC DNA]</scope>
    <source>
        <strain evidence="2">BSI-1</strain>
    </source>
</reference>
<dbReference type="CDD" id="cd00093">
    <property type="entry name" value="HTH_XRE"/>
    <property type="match status" value="1"/>
</dbReference>